<dbReference type="EMBL" id="PVTE01000043">
    <property type="protein sequence ID" value="PRY22923.1"/>
    <property type="molecule type" value="Genomic_DNA"/>
</dbReference>
<protein>
    <submittedName>
        <fullName evidence="1">Uncharacterized protein</fullName>
    </submittedName>
</protein>
<reference evidence="1 2" key="1">
    <citation type="submission" date="2018-03" db="EMBL/GenBank/DDBJ databases">
        <title>Genomic Encyclopedia of Archaeal and Bacterial Type Strains, Phase II (KMG-II): from individual species to whole genera.</title>
        <authorList>
            <person name="Goeker M."/>
        </authorList>
    </citation>
    <scope>NUCLEOTIDE SEQUENCE [LARGE SCALE GENOMIC DNA]</scope>
    <source>
        <strain evidence="1 2">DSM 28354</strain>
    </source>
</reference>
<dbReference type="AlphaFoldDB" id="A0A2T0RP91"/>
<evidence type="ECO:0000313" key="1">
    <source>
        <dbReference type="EMBL" id="PRY22923.1"/>
    </source>
</evidence>
<gene>
    <name evidence="1" type="ORF">CLV58_1438</name>
</gene>
<evidence type="ECO:0000313" key="2">
    <source>
        <dbReference type="Proteomes" id="UP000238375"/>
    </source>
</evidence>
<accession>A0A2T0RP91</accession>
<name>A0A2T0RP91_9BACT</name>
<keyword evidence="2" id="KW-1185">Reference proteome</keyword>
<comment type="caution">
    <text evidence="1">The sequence shown here is derived from an EMBL/GenBank/DDBJ whole genome shotgun (WGS) entry which is preliminary data.</text>
</comment>
<dbReference type="Proteomes" id="UP000238375">
    <property type="component" value="Unassembled WGS sequence"/>
</dbReference>
<organism evidence="1 2">
    <name type="scientific">Spirosoma oryzae</name>
    <dbReference type="NCBI Taxonomy" id="1469603"/>
    <lineage>
        <taxon>Bacteria</taxon>
        <taxon>Pseudomonadati</taxon>
        <taxon>Bacteroidota</taxon>
        <taxon>Cytophagia</taxon>
        <taxon>Cytophagales</taxon>
        <taxon>Cytophagaceae</taxon>
        <taxon>Spirosoma</taxon>
    </lineage>
</organism>
<sequence length="105" mass="11859">MPPFFVYAIASAHARYESNDSVAYVPSPIMVPSQPMNHKAPFDTLEAASYCAGQLPKDMYCEKVLISILTPDKVIGKLRFDRNHPTKDYWYADSVEELRAYGVVL</sequence>
<proteinExistence type="predicted"/>